<evidence type="ECO:0000313" key="2">
    <source>
        <dbReference type="Proteomes" id="UP000702544"/>
    </source>
</evidence>
<sequence length="112" mass="12652">MLREIRTEAELEETLDQDLAVIYKHSPICGSSSWARREVLEFVERHPDVPVVQIDVVSERDLSQEVARRLDVRHQSPQAIVIRAGTVLWSDSHSGVSRAALERAVDPDRGRG</sequence>
<gene>
    <name evidence="1" type="primary">ytxJ</name>
    <name evidence="1" type="ORF">GWO12_16275</name>
</gene>
<dbReference type="AlphaFoldDB" id="A0AAE5CCX8"/>
<dbReference type="CDD" id="cd02947">
    <property type="entry name" value="TRX_family"/>
    <property type="match status" value="1"/>
</dbReference>
<dbReference type="InterPro" id="IPR036249">
    <property type="entry name" value="Thioredoxin-like_sf"/>
</dbReference>
<dbReference type="Pfam" id="PF11009">
    <property type="entry name" value="BrxC"/>
    <property type="match status" value="1"/>
</dbReference>
<name>A0AAE5CCX8_9BACT</name>
<dbReference type="Proteomes" id="UP000702544">
    <property type="component" value="Unassembled WGS sequence"/>
</dbReference>
<dbReference type="InterPro" id="IPR022551">
    <property type="entry name" value="BrxC"/>
</dbReference>
<dbReference type="NCBIfam" id="TIGR04019">
    <property type="entry name" value="B_thiol_YtxJ"/>
    <property type="match status" value="1"/>
</dbReference>
<dbReference type="Gene3D" id="3.40.30.10">
    <property type="entry name" value="Glutaredoxin"/>
    <property type="match status" value="1"/>
</dbReference>
<evidence type="ECO:0000313" key="1">
    <source>
        <dbReference type="EMBL" id="NIR76638.1"/>
    </source>
</evidence>
<reference evidence="1 2" key="1">
    <citation type="submission" date="2020-01" db="EMBL/GenBank/DDBJ databases">
        <title>Genomes assembled from Gulf of Kutch pelagic sediment metagenomes.</title>
        <authorList>
            <person name="Chandrashekar M."/>
            <person name="Mahajan M.S."/>
            <person name="Dave K.J."/>
            <person name="Vatsa P."/>
            <person name="Nathani N.M."/>
        </authorList>
    </citation>
    <scope>NUCLEOTIDE SEQUENCE [LARGE SCALE GENOMIC DNA]</scope>
    <source>
        <strain evidence="1">KS3-K002</strain>
    </source>
</reference>
<dbReference type="EMBL" id="JAACAK010000137">
    <property type="protein sequence ID" value="NIR76638.1"/>
    <property type="molecule type" value="Genomic_DNA"/>
</dbReference>
<protein>
    <submittedName>
        <fullName evidence="1">Bacillithiol system redox-active protein YtxJ</fullName>
    </submittedName>
</protein>
<comment type="caution">
    <text evidence="1">The sequence shown here is derived from an EMBL/GenBank/DDBJ whole genome shotgun (WGS) entry which is preliminary data.</text>
</comment>
<proteinExistence type="predicted"/>
<dbReference type="SUPFAM" id="SSF52833">
    <property type="entry name" value="Thioredoxin-like"/>
    <property type="match status" value="1"/>
</dbReference>
<accession>A0AAE5CCX8</accession>
<organism evidence="1 2">
    <name type="scientific">Candidatus Kutchimonas denitrificans</name>
    <dbReference type="NCBI Taxonomy" id="3056748"/>
    <lineage>
        <taxon>Bacteria</taxon>
        <taxon>Pseudomonadati</taxon>
        <taxon>Gemmatimonadota</taxon>
        <taxon>Gemmatimonadia</taxon>
        <taxon>Candidatus Palauibacterales</taxon>
        <taxon>Candidatus Palauibacteraceae</taxon>
        <taxon>Candidatus Kutchimonas</taxon>
    </lineage>
</organism>